<evidence type="ECO:0000256" key="1">
    <source>
        <dbReference type="RuleBase" id="RU311113"/>
    </source>
</evidence>
<dbReference type="OrthoDB" id="440676at2759"/>
<organism evidence="3 4">
    <name type="scientific">Paramecium octaurelia</name>
    <dbReference type="NCBI Taxonomy" id="43137"/>
    <lineage>
        <taxon>Eukaryota</taxon>
        <taxon>Sar</taxon>
        <taxon>Alveolata</taxon>
        <taxon>Ciliophora</taxon>
        <taxon>Intramacronucleata</taxon>
        <taxon>Oligohymenophorea</taxon>
        <taxon>Peniculida</taxon>
        <taxon>Parameciidae</taxon>
        <taxon>Paramecium</taxon>
    </lineage>
</organism>
<keyword evidence="2" id="KW-0812">Transmembrane</keyword>
<dbReference type="InterPro" id="IPR000789">
    <property type="entry name" value="Cyclin-dep_kinase_reg-sub"/>
</dbReference>
<dbReference type="Pfam" id="PF01111">
    <property type="entry name" value="CKS"/>
    <property type="match status" value="1"/>
</dbReference>
<evidence type="ECO:0000313" key="3">
    <source>
        <dbReference type="EMBL" id="CAD8155865.1"/>
    </source>
</evidence>
<dbReference type="PANTHER" id="PTHR23415">
    <property type="entry name" value="CYCLIN-DEPENDENT KINASES REGULATORY SUBUNIT/60S RIBOSOME SUBUNIT BIOGENESIS PROTEIN NIP7"/>
    <property type="match status" value="1"/>
</dbReference>
<keyword evidence="1" id="KW-0132">Cell division</keyword>
<accession>A0A8S1TT28</accession>
<dbReference type="GO" id="GO:0051301">
    <property type="term" value="P:cell division"/>
    <property type="evidence" value="ECO:0007669"/>
    <property type="project" value="UniProtKB-UniRule"/>
</dbReference>
<comment type="similarity">
    <text evidence="1">Belongs to the CKS family.</text>
</comment>
<keyword evidence="2" id="KW-0472">Membrane</keyword>
<proteinExistence type="inferred from homology"/>
<comment type="function">
    <text evidence="1">Binds to the catalytic subunit of the cyclin dependent kinases and is essential for their biological function.</text>
</comment>
<keyword evidence="4" id="KW-1185">Reference proteome</keyword>
<keyword evidence="2" id="KW-1133">Transmembrane helix</keyword>
<evidence type="ECO:0000256" key="2">
    <source>
        <dbReference type="SAM" id="Phobius"/>
    </source>
</evidence>
<evidence type="ECO:0000313" key="4">
    <source>
        <dbReference type="Proteomes" id="UP000683925"/>
    </source>
</evidence>
<comment type="caution">
    <text evidence="3">The sequence shown here is derived from an EMBL/GenBank/DDBJ whole genome shotgun (WGS) entry which is preliminary data.</text>
</comment>
<feature type="transmembrane region" description="Helical" evidence="2">
    <location>
        <begin position="82"/>
        <end position="103"/>
    </location>
</feature>
<gene>
    <name evidence="3" type="ORF">POCTA_138.1.T0310172</name>
</gene>
<dbReference type="Proteomes" id="UP000683925">
    <property type="component" value="Unassembled WGS sequence"/>
</dbReference>
<dbReference type="EMBL" id="CAJJDP010000031">
    <property type="protein sequence ID" value="CAD8155865.1"/>
    <property type="molecule type" value="Genomic_DNA"/>
</dbReference>
<keyword evidence="1" id="KW-0131">Cell cycle</keyword>
<dbReference type="AlphaFoldDB" id="A0A8S1TT28"/>
<protein>
    <recommendedName>
        <fullName evidence="1">Cyclin-dependent kinases regulatory subunit</fullName>
    </recommendedName>
</protein>
<dbReference type="GO" id="GO:0016538">
    <property type="term" value="F:cyclin-dependent protein serine/threonine kinase regulator activity"/>
    <property type="evidence" value="ECO:0007669"/>
    <property type="project" value="InterPro"/>
</dbReference>
<sequence length="122" mass="15091">MPRSPKEIIYSEKYCDDEFEYRHVILPEEIYKTLEKIQNSQRLHTEKEWRSLGVKGSPGWVHYDYYKPEPHILMLRKKRIDLISLFLNKYIYLILCNQLSLFLQRHHRKSHFKKQVDRHYVK</sequence>
<dbReference type="SMART" id="SM01084">
    <property type="entry name" value="CKS"/>
    <property type="match status" value="1"/>
</dbReference>
<reference evidence="3" key="1">
    <citation type="submission" date="2021-01" db="EMBL/GenBank/DDBJ databases">
        <authorList>
            <consortium name="Genoscope - CEA"/>
            <person name="William W."/>
        </authorList>
    </citation>
    <scope>NUCLEOTIDE SEQUENCE</scope>
</reference>
<name>A0A8S1TT28_PAROT</name>